<keyword evidence="2" id="KW-0521">NADP</keyword>
<dbReference type="PROSITE" id="PS00061">
    <property type="entry name" value="ADH_SHORT"/>
    <property type="match status" value="1"/>
</dbReference>
<dbReference type="KEGG" id="nhe:NECHADRAFT_75517"/>
<dbReference type="PANTHER" id="PTHR43976:SF16">
    <property type="entry name" value="SHORT-CHAIN DEHYDROGENASE_REDUCTASE FAMILY PROTEIN"/>
    <property type="match status" value="1"/>
</dbReference>
<dbReference type="AlphaFoldDB" id="C7YJ13"/>
<dbReference type="InterPro" id="IPR051911">
    <property type="entry name" value="SDR_oxidoreductase"/>
</dbReference>
<dbReference type="Proteomes" id="UP000005206">
    <property type="component" value="Chromosome 1"/>
</dbReference>
<dbReference type="InterPro" id="IPR002347">
    <property type="entry name" value="SDR_fam"/>
</dbReference>
<dbReference type="EMBL" id="GG698896">
    <property type="protein sequence ID" value="EEU48188.1"/>
    <property type="molecule type" value="Genomic_DNA"/>
</dbReference>
<dbReference type="OMA" id="VWEAYNI"/>
<comment type="similarity">
    <text evidence="1 4">Belongs to the short-chain dehydrogenases/reductases (SDR) family.</text>
</comment>
<evidence type="ECO:0000256" key="1">
    <source>
        <dbReference type="ARBA" id="ARBA00006484"/>
    </source>
</evidence>
<dbReference type="VEuPathDB" id="FungiDB:NECHADRAFT_75517"/>
<dbReference type="eggNOG" id="KOG1205">
    <property type="taxonomic scope" value="Eukaryota"/>
</dbReference>
<dbReference type="CDD" id="cd05374">
    <property type="entry name" value="17beta-HSD-like_SDR_c"/>
    <property type="match status" value="1"/>
</dbReference>
<dbReference type="PRINTS" id="PR00080">
    <property type="entry name" value="SDRFAMILY"/>
</dbReference>
<dbReference type="InParanoid" id="C7YJ13"/>
<dbReference type="GeneID" id="9676537"/>
<dbReference type="Gene3D" id="3.40.50.720">
    <property type="entry name" value="NAD(P)-binding Rossmann-like Domain"/>
    <property type="match status" value="1"/>
</dbReference>
<evidence type="ECO:0000313" key="6">
    <source>
        <dbReference type="Proteomes" id="UP000005206"/>
    </source>
</evidence>
<accession>C7YJ13</accession>
<dbReference type="RefSeq" id="XP_003053901.1">
    <property type="nucleotide sequence ID" value="XM_003053855.1"/>
</dbReference>
<name>C7YJ13_FUSV7</name>
<dbReference type="GO" id="GO:0016491">
    <property type="term" value="F:oxidoreductase activity"/>
    <property type="evidence" value="ECO:0007669"/>
    <property type="project" value="UniProtKB-KW"/>
</dbReference>
<dbReference type="HOGENOM" id="CLU_010194_2_9_1"/>
<dbReference type="SUPFAM" id="SSF51735">
    <property type="entry name" value="NAD(P)-binding Rossmann-fold domains"/>
    <property type="match status" value="1"/>
</dbReference>
<dbReference type="Pfam" id="PF00106">
    <property type="entry name" value="adh_short"/>
    <property type="match status" value="1"/>
</dbReference>
<organism evidence="5 6">
    <name type="scientific">Fusarium vanettenii (strain ATCC MYA-4622 / CBS 123669 / FGSC 9596 / NRRL 45880 / 77-13-4)</name>
    <name type="common">Fusarium solani subsp. pisi</name>
    <dbReference type="NCBI Taxonomy" id="660122"/>
    <lineage>
        <taxon>Eukaryota</taxon>
        <taxon>Fungi</taxon>
        <taxon>Dikarya</taxon>
        <taxon>Ascomycota</taxon>
        <taxon>Pezizomycotina</taxon>
        <taxon>Sordariomycetes</taxon>
        <taxon>Hypocreomycetidae</taxon>
        <taxon>Hypocreales</taxon>
        <taxon>Nectriaceae</taxon>
        <taxon>Fusarium</taxon>
        <taxon>Fusarium solani species complex</taxon>
        <taxon>Fusarium vanettenii</taxon>
    </lineage>
</organism>
<evidence type="ECO:0000256" key="2">
    <source>
        <dbReference type="ARBA" id="ARBA00022857"/>
    </source>
</evidence>
<reference evidence="5 6" key="1">
    <citation type="journal article" date="2009" name="PLoS Genet.">
        <title>The genome of Nectria haematococca: contribution of supernumerary chromosomes to gene expansion.</title>
        <authorList>
            <person name="Coleman J.J."/>
            <person name="Rounsley S.D."/>
            <person name="Rodriguez-Carres M."/>
            <person name="Kuo A."/>
            <person name="Wasmann C.C."/>
            <person name="Grimwood J."/>
            <person name="Schmutz J."/>
            <person name="Taga M."/>
            <person name="White G.J."/>
            <person name="Zhou S."/>
            <person name="Schwartz D.C."/>
            <person name="Freitag M."/>
            <person name="Ma L.J."/>
            <person name="Danchin E.G."/>
            <person name="Henrissat B."/>
            <person name="Coutinho P.M."/>
            <person name="Nelson D.R."/>
            <person name="Straney D."/>
            <person name="Napoli C.A."/>
            <person name="Barker B.M."/>
            <person name="Gribskov M."/>
            <person name="Rep M."/>
            <person name="Kroken S."/>
            <person name="Molnar I."/>
            <person name="Rensing C."/>
            <person name="Kennell J.C."/>
            <person name="Zamora J."/>
            <person name="Farman M.L."/>
            <person name="Selker E.U."/>
            <person name="Salamov A."/>
            <person name="Shapiro H."/>
            <person name="Pangilinan J."/>
            <person name="Lindquist E."/>
            <person name="Lamers C."/>
            <person name="Grigoriev I.V."/>
            <person name="Geiser D.M."/>
            <person name="Covert S.F."/>
            <person name="Temporini E."/>
            <person name="Vanetten H.D."/>
        </authorList>
    </citation>
    <scope>NUCLEOTIDE SEQUENCE [LARGE SCALE GENOMIC DNA]</scope>
    <source>
        <strain evidence="6">ATCC MYA-4622 / CBS 123669 / FGSC 9596 / NRRL 45880 / 77-13-4</strain>
    </source>
</reference>
<dbReference type="InterPro" id="IPR036291">
    <property type="entry name" value="NAD(P)-bd_dom_sf"/>
</dbReference>
<proteinExistence type="inferred from homology"/>
<dbReference type="PRINTS" id="PR00081">
    <property type="entry name" value="GDHRDH"/>
</dbReference>
<evidence type="ECO:0000256" key="4">
    <source>
        <dbReference type="RuleBase" id="RU000363"/>
    </source>
</evidence>
<keyword evidence="3" id="KW-0560">Oxidoreductase</keyword>
<dbReference type="InterPro" id="IPR020904">
    <property type="entry name" value="Sc_DH/Rdtase_CS"/>
</dbReference>
<dbReference type="PANTHER" id="PTHR43976">
    <property type="entry name" value="SHORT CHAIN DEHYDROGENASE"/>
    <property type="match status" value="1"/>
</dbReference>
<keyword evidence="6" id="KW-1185">Reference proteome</keyword>
<dbReference type="OrthoDB" id="1274115at2759"/>
<evidence type="ECO:0000256" key="3">
    <source>
        <dbReference type="ARBA" id="ARBA00023002"/>
    </source>
</evidence>
<evidence type="ECO:0000313" key="5">
    <source>
        <dbReference type="EMBL" id="EEU48188.1"/>
    </source>
</evidence>
<sequence>MSSPSPVWLITGAGTGFGKAIAQSALKRGHRVVATARRLSVLSDLAEAGAHTMVLDVTVPEDEIAVKVEEAHGAYGRLDYLANSAAYVLESTCEEASSEKEVFDEFNTNVFGTIKLCRAVTPYFRAQSHGGIANFGSLGSWVGSPATSFYNATKWAVSGFTEALAAELKPFGIAVTSVEPGQFRTAFLNADKRKKSARRMEDVYANTGAEEYRALLDAADNNQPGDVDRGAEIVVDVLTMTGVAEGKEVPVRLVLGKDCLNVVRSKCESTLQLMNEWEGVAVSTDRIDLKL</sequence>
<gene>
    <name evidence="5" type="ORF">NECHADRAFT_75517</name>
</gene>
<protein>
    <submittedName>
        <fullName evidence="5">Uncharacterized protein</fullName>
    </submittedName>
</protein>